<dbReference type="STRING" id="930990.A0A067MJS8"/>
<sequence length="546" mass="60814">MDKGAFGDEPARAAAVEAWVEKTERLAHVVEHHNAAAAAAAAASQQLWASDPSLPLSGVGSCSSKEVFVRVEEHLKRVRAMEAQLRTSRELLQNSCGRSQPLASINRLPPSCLSLIFEMGAEDGRADQVGSFDASSGRGASYAFCVSQVCRHWRIVALSAPRIWARIQIRIDGRTFGSTLQALHYRTSICLERSRDYPLHISFVSERDKEESVETGPLKRALHPLQSHFIRCRELNIVVDMRNEMWSAIAAMFTHTARPRGLEGLALVASDPTLLLEGGHHRLEILFGVTQNIRYLRLESVILNRDQTSRQHGGGRLESDKFDALLRNCHSLEHLYLDSISYVDDPTDVLLPDNGPSTPISMNSLQKLTVRSVEHNVLFDFVEVVTAPALCSLEVDGLDSYELEEDDLSADAAEKLSMFLGLKSPWKVRDWDVERAVHPIIHLLRKVSTFTTLRFSNTYGVDGIVKALDLDHLCPELQTLGIDASAYGCDDATMCEHLRGLVRSGVDSEGLGKRKPLQQLRVRGVWFDGKDSTWLLKHVPEFFGVY</sequence>
<evidence type="ECO:0000313" key="1">
    <source>
        <dbReference type="EMBL" id="KDQ12137.1"/>
    </source>
</evidence>
<organism evidence="1 2">
    <name type="scientific">Botryobasidium botryosum (strain FD-172 SS1)</name>
    <dbReference type="NCBI Taxonomy" id="930990"/>
    <lineage>
        <taxon>Eukaryota</taxon>
        <taxon>Fungi</taxon>
        <taxon>Dikarya</taxon>
        <taxon>Basidiomycota</taxon>
        <taxon>Agaricomycotina</taxon>
        <taxon>Agaricomycetes</taxon>
        <taxon>Cantharellales</taxon>
        <taxon>Botryobasidiaceae</taxon>
        <taxon>Botryobasidium</taxon>
    </lineage>
</organism>
<dbReference type="InParanoid" id="A0A067MJS8"/>
<gene>
    <name evidence="1" type="ORF">BOTBODRAFT_189412</name>
</gene>
<dbReference type="OrthoDB" id="3221235at2759"/>
<dbReference type="Proteomes" id="UP000027195">
    <property type="component" value="Unassembled WGS sequence"/>
</dbReference>
<name>A0A067MJS8_BOTB1</name>
<dbReference type="HOGENOM" id="CLU_499637_0_0_1"/>
<protein>
    <submittedName>
        <fullName evidence="1">Uncharacterized protein</fullName>
    </submittedName>
</protein>
<accession>A0A067MJS8</accession>
<keyword evidence="2" id="KW-1185">Reference proteome</keyword>
<reference evidence="2" key="1">
    <citation type="journal article" date="2014" name="Proc. Natl. Acad. Sci. U.S.A.">
        <title>Extensive sampling of basidiomycete genomes demonstrates inadequacy of the white-rot/brown-rot paradigm for wood decay fungi.</title>
        <authorList>
            <person name="Riley R."/>
            <person name="Salamov A.A."/>
            <person name="Brown D.W."/>
            <person name="Nagy L.G."/>
            <person name="Floudas D."/>
            <person name="Held B.W."/>
            <person name="Levasseur A."/>
            <person name="Lombard V."/>
            <person name="Morin E."/>
            <person name="Otillar R."/>
            <person name="Lindquist E.A."/>
            <person name="Sun H."/>
            <person name="LaButti K.M."/>
            <person name="Schmutz J."/>
            <person name="Jabbour D."/>
            <person name="Luo H."/>
            <person name="Baker S.E."/>
            <person name="Pisabarro A.G."/>
            <person name="Walton J.D."/>
            <person name="Blanchette R.A."/>
            <person name="Henrissat B."/>
            <person name="Martin F."/>
            <person name="Cullen D."/>
            <person name="Hibbett D.S."/>
            <person name="Grigoriev I.V."/>
        </authorList>
    </citation>
    <scope>NUCLEOTIDE SEQUENCE [LARGE SCALE GENOMIC DNA]</scope>
    <source>
        <strain evidence="2">FD-172 SS1</strain>
    </source>
</reference>
<evidence type="ECO:0000313" key="2">
    <source>
        <dbReference type="Proteomes" id="UP000027195"/>
    </source>
</evidence>
<dbReference type="EMBL" id="KL198052">
    <property type="protein sequence ID" value="KDQ12137.1"/>
    <property type="molecule type" value="Genomic_DNA"/>
</dbReference>
<proteinExistence type="predicted"/>
<dbReference type="AlphaFoldDB" id="A0A067MJS8"/>
<dbReference type="Gene3D" id="3.80.10.10">
    <property type="entry name" value="Ribonuclease Inhibitor"/>
    <property type="match status" value="1"/>
</dbReference>
<dbReference type="InterPro" id="IPR032675">
    <property type="entry name" value="LRR_dom_sf"/>
</dbReference>